<keyword evidence="4" id="KW-0131">Cell cycle</keyword>
<dbReference type="InterPro" id="IPR036915">
    <property type="entry name" value="Cyclin-like_sf"/>
</dbReference>
<reference evidence="6" key="1">
    <citation type="submission" date="2019-07" db="EMBL/GenBank/DDBJ databases">
        <authorList>
            <person name="Dittberner H."/>
        </authorList>
    </citation>
    <scope>NUCLEOTIDE SEQUENCE [LARGE SCALE GENOMIC DNA]</scope>
</reference>
<organism evidence="6 7">
    <name type="scientific">Arabis nemorensis</name>
    <dbReference type="NCBI Taxonomy" id="586526"/>
    <lineage>
        <taxon>Eukaryota</taxon>
        <taxon>Viridiplantae</taxon>
        <taxon>Streptophyta</taxon>
        <taxon>Embryophyta</taxon>
        <taxon>Tracheophyta</taxon>
        <taxon>Spermatophyta</taxon>
        <taxon>Magnoliopsida</taxon>
        <taxon>eudicotyledons</taxon>
        <taxon>Gunneridae</taxon>
        <taxon>Pentapetalae</taxon>
        <taxon>rosids</taxon>
        <taxon>malvids</taxon>
        <taxon>Brassicales</taxon>
        <taxon>Brassicaceae</taxon>
        <taxon>Arabideae</taxon>
        <taxon>Arabis</taxon>
    </lineage>
</organism>
<dbReference type="OrthoDB" id="337735at2759"/>
<dbReference type="GO" id="GO:0019901">
    <property type="term" value="F:protein kinase binding"/>
    <property type="evidence" value="ECO:0007669"/>
    <property type="project" value="UniProtKB-UniRule"/>
</dbReference>
<dbReference type="InterPro" id="IPR012389">
    <property type="entry name" value="Cyclin_P/U"/>
</dbReference>
<evidence type="ECO:0000256" key="2">
    <source>
        <dbReference type="ARBA" id="ARBA00022618"/>
    </source>
</evidence>
<protein>
    <recommendedName>
        <fullName evidence="5">Cyclin</fullName>
    </recommendedName>
</protein>
<dbReference type="SUPFAM" id="SSF47954">
    <property type="entry name" value="Cyclin-like"/>
    <property type="match status" value="1"/>
</dbReference>
<comment type="similarity">
    <text evidence="1">Belongs to the cyclin family. Cyclin U/P subfamily.</text>
</comment>
<evidence type="ECO:0000256" key="4">
    <source>
        <dbReference type="ARBA" id="ARBA00023306"/>
    </source>
</evidence>
<comment type="caution">
    <text evidence="6">The sequence shown here is derived from an EMBL/GenBank/DDBJ whole genome shotgun (WGS) entry which is preliminary data.</text>
</comment>
<evidence type="ECO:0000313" key="7">
    <source>
        <dbReference type="Proteomes" id="UP000489600"/>
    </source>
</evidence>
<evidence type="ECO:0000313" key="6">
    <source>
        <dbReference type="EMBL" id="VVB13622.1"/>
    </source>
</evidence>
<keyword evidence="7" id="KW-1185">Reference proteome</keyword>
<keyword evidence="2" id="KW-0132">Cell division</keyword>
<keyword evidence="3 5" id="KW-0195">Cyclin</keyword>
<accession>A0A565CJ54</accession>
<dbReference type="GO" id="GO:0051301">
    <property type="term" value="P:cell division"/>
    <property type="evidence" value="ECO:0007669"/>
    <property type="project" value="UniProtKB-UniRule"/>
</dbReference>
<dbReference type="Proteomes" id="UP000489600">
    <property type="component" value="Unassembled WGS sequence"/>
</dbReference>
<evidence type="ECO:0000256" key="3">
    <source>
        <dbReference type="ARBA" id="ARBA00023127"/>
    </source>
</evidence>
<name>A0A565CJ54_9BRAS</name>
<proteinExistence type="inferred from homology"/>
<dbReference type="PANTHER" id="PTHR15615:SF115">
    <property type="entry name" value="CYCLIN-U4-3"/>
    <property type="match status" value="1"/>
</dbReference>
<evidence type="ECO:0000256" key="5">
    <source>
        <dbReference type="PIRNR" id="PIRNR027110"/>
    </source>
</evidence>
<gene>
    <name evidence="6" type="ORF">ANE_LOCUS24066</name>
</gene>
<dbReference type="AlphaFoldDB" id="A0A565CJ54"/>
<dbReference type="CDD" id="cd20604">
    <property type="entry name" value="CYCLIN_AtCycU-like"/>
    <property type="match status" value="1"/>
</dbReference>
<sequence length="220" mass="25414">MADQIQIQTTNQDLQEPMAEIMPNVITAMSYLLQRVSESNDNLSQKQRISNFHGLTKPSISVRSYLERIFKYANCSYSCYIVAYIYLDRFVKKQPFLPINSFNVHRLIITSVLVSAKFMDDLCYNNGYYAKLGGISIEEMNMLELDFLFGIGFELNVAVSTFDNYCSFLKREMMMLIKMKSLFLEPSLSFRSSFKTKLLMNPHEEDSLSTHHNKKQLAAA</sequence>
<dbReference type="Pfam" id="PF08613">
    <property type="entry name" value="Cyclin"/>
    <property type="match status" value="1"/>
</dbReference>
<dbReference type="PIRSF" id="PIRSF027110">
    <property type="entry name" value="PREG"/>
    <property type="match status" value="1"/>
</dbReference>
<dbReference type="InterPro" id="IPR013922">
    <property type="entry name" value="Cyclin_PHO80-like"/>
</dbReference>
<evidence type="ECO:0000256" key="1">
    <source>
        <dbReference type="ARBA" id="ARBA00007215"/>
    </source>
</evidence>
<dbReference type="EMBL" id="CABITT030000008">
    <property type="protein sequence ID" value="VVB13622.1"/>
    <property type="molecule type" value="Genomic_DNA"/>
</dbReference>
<dbReference type="Gene3D" id="1.10.472.10">
    <property type="entry name" value="Cyclin-like"/>
    <property type="match status" value="1"/>
</dbReference>
<dbReference type="PANTHER" id="PTHR15615">
    <property type="match status" value="1"/>
</dbReference>